<dbReference type="Proteomes" id="UP000828390">
    <property type="component" value="Unassembled WGS sequence"/>
</dbReference>
<protein>
    <submittedName>
        <fullName evidence="1">Uncharacterized protein</fullName>
    </submittedName>
</protein>
<gene>
    <name evidence="1" type="ORF">DPMN_054451</name>
</gene>
<dbReference type="AlphaFoldDB" id="A0A9D4CN67"/>
<name>A0A9D4CN67_DREPO</name>
<dbReference type="EMBL" id="JAIWYP010000012">
    <property type="protein sequence ID" value="KAH3728494.1"/>
    <property type="molecule type" value="Genomic_DNA"/>
</dbReference>
<organism evidence="1 2">
    <name type="scientific">Dreissena polymorpha</name>
    <name type="common">Zebra mussel</name>
    <name type="synonym">Mytilus polymorpha</name>
    <dbReference type="NCBI Taxonomy" id="45954"/>
    <lineage>
        <taxon>Eukaryota</taxon>
        <taxon>Metazoa</taxon>
        <taxon>Spiralia</taxon>
        <taxon>Lophotrochozoa</taxon>
        <taxon>Mollusca</taxon>
        <taxon>Bivalvia</taxon>
        <taxon>Autobranchia</taxon>
        <taxon>Heteroconchia</taxon>
        <taxon>Euheterodonta</taxon>
        <taxon>Imparidentia</taxon>
        <taxon>Neoheterodontei</taxon>
        <taxon>Myida</taxon>
        <taxon>Dreissenoidea</taxon>
        <taxon>Dreissenidae</taxon>
        <taxon>Dreissena</taxon>
    </lineage>
</organism>
<sequence>MMSESQGKGMMYINQPLDTTVVPSAVQEELCTSLNDNNVYLCGHTNVLSVHEGIKVSHTSSSS</sequence>
<keyword evidence="2" id="KW-1185">Reference proteome</keyword>
<proteinExistence type="predicted"/>
<accession>A0A9D4CN67</accession>
<comment type="caution">
    <text evidence="1">The sequence shown here is derived from an EMBL/GenBank/DDBJ whole genome shotgun (WGS) entry which is preliminary data.</text>
</comment>
<evidence type="ECO:0000313" key="1">
    <source>
        <dbReference type="EMBL" id="KAH3728494.1"/>
    </source>
</evidence>
<reference evidence="1" key="1">
    <citation type="journal article" date="2019" name="bioRxiv">
        <title>The Genome of the Zebra Mussel, Dreissena polymorpha: A Resource for Invasive Species Research.</title>
        <authorList>
            <person name="McCartney M.A."/>
            <person name="Auch B."/>
            <person name="Kono T."/>
            <person name="Mallez S."/>
            <person name="Zhang Y."/>
            <person name="Obille A."/>
            <person name="Becker A."/>
            <person name="Abrahante J.E."/>
            <person name="Garbe J."/>
            <person name="Badalamenti J.P."/>
            <person name="Herman A."/>
            <person name="Mangelson H."/>
            <person name="Liachko I."/>
            <person name="Sullivan S."/>
            <person name="Sone E.D."/>
            <person name="Koren S."/>
            <person name="Silverstein K.A.T."/>
            <person name="Beckman K.B."/>
            <person name="Gohl D.M."/>
        </authorList>
    </citation>
    <scope>NUCLEOTIDE SEQUENCE</scope>
    <source>
        <strain evidence="1">Duluth1</strain>
        <tissue evidence="1">Whole animal</tissue>
    </source>
</reference>
<reference evidence="1" key="2">
    <citation type="submission" date="2020-11" db="EMBL/GenBank/DDBJ databases">
        <authorList>
            <person name="McCartney M.A."/>
            <person name="Auch B."/>
            <person name="Kono T."/>
            <person name="Mallez S."/>
            <person name="Becker A."/>
            <person name="Gohl D.M."/>
            <person name="Silverstein K.A.T."/>
            <person name="Koren S."/>
            <person name="Bechman K.B."/>
            <person name="Herman A."/>
            <person name="Abrahante J.E."/>
            <person name="Garbe J."/>
        </authorList>
    </citation>
    <scope>NUCLEOTIDE SEQUENCE</scope>
    <source>
        <strain evidence="1">Duluth1</strain>
        <tissue evidence="1">Whole animal</tissue>
    </source>
</reference>
<evidence type="ECO:0000313" key="2">
    <source>
        <dbReference type="Proteomes" id="UP000828390"/>
    </source>
</evidence>